<dbReference type="Gene3D" id="1.10.357.10">
    <property type="entry name" value="Tetracycline Repressor, domain 2"/>
    <property type="match status" value="1"/>
</dbReference>
<reference evidence="4 5" key="1">
    <citation type="submission" date="2024-07" db="EMBL/GenBank/DDBJ databases">
        <authorList>
            <person name="Thanompreechachai J."/>
            <person name="Duangmal K."/>
        </authorList>
    </citation>
    <scope>NUCLEOTIDE SEQUENCE [LARGE SCALE GENOMIC DNA]</scope>
    <source>
        <strain evidence="4 5">KCTC 19886</strain>
    </source>
</reference>
<comment type="caution">
    <text evidence="4">The sequence shown here is derived from an EMBL/GenBank/DDBJ whole genome shotgun (WGS) entry which is preliminary data.</text>
</comment>
<dbReference type="Pfam" id="PF00440">
    <property type="entry name" value="TetR_N"/>
    <property type="match status" value="1"/>
</dbReference>
<name>A0ABV3P2I9_9ACTN</name>
<sequence length="199" mass="21454">MPGTPTSSSLSRGRLLDAMRSALREKPLRAVTVADVVRLARVSRRTFYEEFATREQCYIALLEQEDARMAANVRSAVDPAAPWRDQVRQAVDAYVETVSAEPAICLSWVRDLPVLGAPGVEVGTRSMDTVVSLLQNLSRSRAFGRDGLEPLDDATARLLAGGIEALTASVLERGDDLREVAPVLVRAAVALAQAPRDGG</sequence>
<dbReference type="PANTHER" id="PTHR30055:SF187">
    <property type="entry name" value="TRANSCRIPTIONAL REGULATORY PROTEIN"/>
    <property type="match status" value="1"/>
</dbReference>
<evidence type="ECO:0000259" key="3">
    <source>
        <dbReference type="PROSITE" id="PS50977"/>
    </source>
</evidence>
<gene>
    <name evidence="4" type="ORF">AB1207_03610</name>
</gene>
<dbReference type="InterPro" id="IPR009057">
    <property type="entry name" value="Homeodomain-like_sf"/>
</dbReference>
<protein>
    <submittedName>
        <fullName evidence="4">TetR/AcrR family transcriptional regulator</fullName>
    </submittedName>
</protein>
<dbReference type="InterPro" id="IPR001647">
    <property type="entry name" value="HTH_TetR"/>
</dbReference>
<feature type="domain" description="HTH tetR-type" evidence="3">
    <location>
        <begin position="9"/>
        <end position="69"/>
    </location>
</feature>
<evidence type="ECO:0000256" key="2">
    <source>
        <dbReference type="PROSITE-ProRule" id="PRU00335"/>
    </source>
</evidence>
<dbReference type="EMBL" id="JBFNQN010000002">
    <property type="protein sequence ID" value="MEW9263824.1"/>
    <property type="molecule type" value="Genomic_DNA"/>
</dbReference>
<dbReference type="PROSITE" id="PS50977">
    <property type="entry name" value="HTH_TETR_2"/>
    <property type="match status" value="1"/>
</dbReference>
<organism evidence="4 5">
    <name type="scientific">Kineococcus endophyticus</name>
    <dbReference type="NCBI Taxonomy" id="1181883"/>
    <lineage>
        <taxon>Bacteria</taxon>
        <taxon>Bacillati</taxon>
        <taxon>Actinomycetota</taxon>
        <taxon>Actinomycetes</taxon>
        <taxon>Kineosporiales</taxon>
        <taxon>Kineosporiaceae</taxon>
        <taxon>Kineococcus</taxon>
    </lineage>
</organism>
<dbReference type="RefSeq" id="WP_367636416.1">
    <property type="nucleotide sequence ID" value="NZ_JBFNQN010000002.1"/>
</dbReference>
<dbReference type="Proteomes" id="UP001555826">
    <property type="component" value="Unassembled WGS sequence"/>
</dbReference>
<feature type="DNA-binding region" description="H-T-H motif" evidence="2">
    <location>
        <begin position="32"/>
        <end position="51"/>
    </location>
</feature>
<evidence type="ECO:0000256" key="1">
    <source>
        <dbReference type="ARBA" id="ARBA00023125"/>
    </source>
</evidence>
<accession>A0ABV3P2I9</accession>
<dbReference type="PANTHER" id="PTHR30055">
    <property type="entry name" value="HTH-TYPE TRANSCRIPTIONAL REGULATOR RUTR"/>
    <property type="match status" value="1"/>
</dbReference>
<keyword evidence="5" id="KW-1185">Reference proteome</keyword>
<dbReference type="SUPFAM" id="SSF46689">
    <property type="entry name" value="Homeodomain-like"/>
    <property type="match status" value="1"/>
</dbReference>
<evidence type="ECO:0000313" key="5">
    <source>
        <dbReference type="Proteomes" id="UP001555826"/>
    </source>
</evidence>
<evidence type="ECO:0000313" key="4">
    <source>
        <dbReference type="EMBL" id="MEW9263824.1"/>
    </source>
</evidence>
<proteinExistence type="predicted"/>
<keyword evidence="1 2" id="KW-0238">DNA-binding</keyword>
<dbReference type="InterPro" id="IPR050109">
    <property type="entry name" value="HTH-type_TetR-like_transc_reg"/>
</dbReference>